<keyword evidence="5" id="KW-0249">Electron transport</keyword>
<sequence length="561" mass="64262">MTWPWLFVSLDSSQKQHRREVLAQFAFISQVSISIPIGIYQLYRIAAWILSKRKNRDVAYTALEGSLDTKVVVRSSGITRRWRSVQWWLNGEIASGWGLRKRWIAAILWFSWLLFLSTFKTGNDYFHLTKRFGSVASAQLPFHYLLSLRTRFSPLIILFGTSHEELIKWHRVSGNIIMILLVIHGSLYLNYFIQSSSLIEHLQRLSTATGLIAVTFGAILTGTSLDKIRQLSYRVFFLCHLAIGLGLLPILFFHARPLQWYTTEALALFILDRVLRRFDSVTGPVTVSQISHTDILKIEVPLKPSKIKRFQNKPAKHVYVSLPSTQTSGFGNRLLSNPFTVANVSSNHITLVLRAREGPTTQSLRAHARHFHSKPVINVEGPYGRPVDIRDLSRFDHILLVAGGIGATFTWPIYWALQEQMEAEGRDLEKLKFIWAVRSTAEASWITDSEEEVFAEESNIQIYVTRHQNMEQSFDQEEPSDEGIEMDERQSSPRSIAGITPLIGRPYLKDIVDQTFSSHTHERVAVLFCGPQGMGWELKTHVDRWAVGGRDIFWHEERFGM</sequence>
<organism evidence="12 13">
    <name type="scientific">Penicillium malachiteum</name>
    <dbReference type="NCBI Taxonomy" id="1324776"/>
    <lineage>
        <taxon>Eukaryota</taxon>
        <taxon>Fungi</taxon>
        <taxon>Dikarya</taxon>
        <taxon>Ascomycota</taxon>
        <taxon>Pezizomycotina</taxon>
        <taxon>Eurotiomycetes</taxon>
        <taxon>Eurotiomycetidae</taxon>
        <taxon>Eurotiales</taxon>
        <taxon>Aspergillaceae</taxon>
        <taxon>Penicillium</taxon>
    </lineage>
</organism>
<dbReference type="InterPro" id="IPR013112">
    <property type="entry name" value="FAD-bd_8"/>
</dbReference>
<dbReference type="SUPFAM" id="SSF52343">
    <property type="entry name" value="Ferredoxin reductase-like, C-terminal NADP-linked domain"/>
    <property type="match status" value="1"/>
</dbReference>
<reference evidence="12" key="2">
    <citation type="submission" date="2023-01" db="EMBL/GenBank/DDBJ databases">
        <authorList>
            <person name="Petersen C."/>
        </authorList>
    </citation>
    <scope>NUCLEOTIDE SEQUENCE</scope>
    <source>
        <strain evidence="12">IBT 17514</strain>
    </source>
</reference>
<accession>A0AAD6HH05</accession>
<keyword evidence="13" id="KW-1185">Reference proteome</keyword>
<dbReference type="InterPro" id="IPR013130">
    <property type="entry name" value="Fe3_Rdtase_TM_dom"/>
</dbReference>
<keyword evidence="8" id="KW-0406">Ion transport</keyword>
<dbReference type="Pfam" id="PF08030">
    <property type="entry name" value="NAD_binding_6"/>
    <property type="match status" value="1"/>
</dbReference>
<evidence type="ECO:0000256" key="1">
    <source>
        <dbReference type="ARBA" id="ARBA00004141"/>
    </source>
</evidence>
<keyword evidence="4 10" id="KW-0812">Transmembrane</keyword>
<dbReference type="InterPro" id="IPR013121">
    <property type="entry name" value="Fe_red_NAD-bd_6"/>
</dbReference>
<feature type="transmembrane region" description="Helical" evidence="10">
    <location>
        <begin position="205"/>
        <end position="223"/>
    </location>
</feature>
<dbReference type="GO" id="GO:0015677">
    <property type="term" value="P:copper ion import"/>
    <property type="evidence" value="ECO:0007669"/>
    <property type="project" value="TreeGrafter"/>
</dbReference>
<comment type="caution">
    <text evidence="12">The sequence shown here is derived from an EMBL/GenBank/DDBJ whole genome shotgun (WGS) entry which is preliminary data.</text>
</comment>
<dbReference type="PANTHER" id="PTHR32361">
    <property type="entry name" value="FERRIC/CUPRIC REDUCTASE TRANSMEMBRANE COMPONENT"/>
    <property type="match status" value="1"/>
</dbReference>
<evidence type="ECO:0000313" key="12">
    <source>
        <dbReference type="EMBL" id="KAJ5716452.1"/>
    </source>
</evidence>
<comment type="similarity">
    <text evidence="2">Belongs to the ferric reductase (FRE) family.</text>
</comment>
<feature type="domain" description="FAD-binding FR-type" evidence="11">
    <location>
        <begin position="267"/>
        <end position="389"/>
    </location>
</feature>
<evidence type="ECO:0000256" key="9">
    <source>
        <dbReference type="ARBA" id="ARBA00023136"/>
    </source>
</evidence>
<dbReference type="PROSITE" id="PS51384">
    <property type="entry name" value="FAD_FR"/>
    <property type="match status" value="1"/>
</dbReference>
<dbReference type="SFLD" id="SFLDS00052">
    <property type="entry name" value="Ferric_Reductase_Domain"/>
    <property type="match status" value="1"/>
</dbReference>
<dbReference type="Pfam" id="PF01794">
    <property type="entry name" value="Ferric_reduct"/>
    <property type="match status" value="1"/>
</dbReference>
<keyword evidence="7" id="KW-0560">Oxidoreductase</keyword>
<evidence type="ECO:0000256" key="10">
    <source>
        <dbReference type="SAM" id="Phobius"/>
    </source>
</evidence>
<dbReference type="GO" id="GO:0000293">
    <property type="term" value="F:ferric-chelate reductase activity"/>
    <property type="evidence" value="ECO:0007669"/>
    <property type="project" value="UniProtKB-ARBA"/>
</dbReference>
<dbReference type="SFLD" id="SFLDG01168">
    <property type="entry name" value="Ferric_reductase_subgroup_(FRE"/>
    <property type="match status" value="1"/>
</dbReference>
<evidence type="ECO:0000256" key="4">
    <source>
        <dbReference type="ARBA" id="ARBA00022692"/>
    </source>
</evidence>
<protein>
    <recommendedName>
        <fullName evidence="11">FAD-binding FR-type domain-containing protein</fullName>
    </recommendedName>
</protein>
<keyword evidence="3" id="KW-0813">Transport</keyword>
<evidence type="ECO:0000256" key="6">
    <source>
        <dbReference type="ARBA" id="ARBA00022989"/>
    </source>
</evidence>
<dbReference type="CDD" id="cd06186">
    <property type="entry name" value="NOX_Duox_like_FAD_NADP"/>
    <property type="match status" value="1"/>
</dbReference>
<dbReference type="GO" id="GO:0006826">
    <property type="term" value="P:iron ion transport"/>
    <property type="evidence" value="ECO:0007669"/>
    <property type="project" value="TreeGrafter"/>
</dbReference>
<gene>
    <name evidence="12" type="ORF">N7493_008363</name>
</gene>
<dbReference type="Gene3D" id="3.40.50.80">
    <property type="entry name" value="Nucleotide-binding domain of ferredoxin-NADP reductase (FNR) module"/>
    <property type="match status" value="1"/>
</dbReference>
<evidence type="ECO:0000313" key="13">
    <source>
        <dbReference type="Proteomes" id="UP001215712"/>
    </source>
</evidence>
<evidence type="ECO:0000256" key="2">
    <source>
        <dbReference type="ARBA" id="ARBA00006278"/>
    </source>
</evidence>
<evidence type="ECO:0000256" key="8">
    <source>
        <dbReference type="ARBA" id="ARBA00023065"/>
    </source>
</evidence>
<dbReference type="AlphaFoldDB" id="A0AAD6HH05"/>
<keyword evidence="9 10" id="KW-0472">Membrane</keyword>
<dbReference type="GO" id="GO:0006879">
    <property type="term" value="P:intracellular iron ion homeostasis"/>
    <property type="evidence" value="ECO:0007669"/>
    <property type="project" value="TreeGrafter"/>
</dbReference>
<proteinExistence type="inferred from homology"/>
<dbReference type="InterPro" id="IPR017927">
    <property type="entry name" value="FAD-bd_FR_type"/>
</dbReference>
<dbReference type="InterPro" id="IPR051410">
    <property type="entry name" value="Ferric/Cupric_Reductase"/>
</dbReference>
<reference evidence="12" key="1">
    <citation type="journal article" date="2023" name="IMA Fungus">
        <title>Comparative genomic study of the Penicillium genus elucidates a diverse pangenome and 15 lateral gene transfer events.</title>
        <authorList>
            <person name="Petersen C."/>
            <person name="Sorensen T."/>
            <person name="Nielsen M.R."/>
            <person name="Sondergaard T.E."/>
            <person name="Sorensen J.L."/>
            <person name="Fitzpatrick D.A."/>
            <person name="Frisvad J.C."/>
            <person name="Nielsen K.L."/>
        </authorList>
    </citation>
    <scope>NUCLEOTIDE SEQUENCE</scope>
    <source>
        <strain evidence="12">IBT 17514</strain>
    </source>
</reference>
<dbReference type="Proteomes" id="UP001215712">
    <property type="component" value="Unassembled WGS sequence"/>
</dbReference>
<feature type="transmembrane region" description="Helical" evidence="10">
    <location>
        <begin position="235"/>
        <end position="252"/>
    </location>
</feature>
<evidence type="ECO:0000259" key="11">
    <source>
        <dbReference type="PROSITE" id="PS51384"/>
    </source>
</evidence>
<feature type="transmembrane region" description="Helical" evidence="10">
    <location>
        <begin position="22"/>
        <end position="43"/>
    </location>
</feature>
<dbReference type="Pfam" id="PF08022">
    <property type="entry name" value="FAD_binding_8"/>
    <property type="match status" value="1"/>
</dbReference>
<comment type="subcellular location">
    <subcellularLocation>
        <location evidence="1">Membrane</location>
        <topology evidence="1">Multi-pass membrane protein</topology>
    </subcellularLocation>
</comment>
<dbReference type="EMBL" id="JAQJAN010000012">
    <property type="protein sequence ID" value="KAJ5716452.1"/>
    <property type="molecule type" value="Genomic_DNA"/>
</dbReference>
<feature type="transmembrane region" description="Helical" evidence="10">
    <location>
        <begin position="172"/>
        <end position="193"/>
    </location>
</feature>
<dbReference type="InterPro" id="IPR039261">
    <property type="entry name" value="FNR_nucleotide-bd"/>
</dbReference>
<evidence type="ECO:0000256" key="7">
    <source>
        <dbReference type="ARBA" id="ARBA00023002"/>
    </source>
</evidence>
<feature type="transmembrane region" description="Helical" evidence="10">
    <location>
        <begin position="103"/>
        <end position="122"/>
    </location>
</feature>
<dbReference type="PANTHER" id="PTHR32361:SF28">
    <property type="entry name" value="FRP1P"/>
    <property type="match status" value="1"/>
</dbReference>
<dbReference type="GO" id="GO:0005886">
    <property type="term" value="C:plasma membrane"/>
    <property type="evidence" value="ECO:0007669"/>
    <property type="project" value="TreeGrafter"/>
</dbReference>
<keyword evidence="6 10" id="KW-1133">Transmembrane helix</keyword>
<evidence type="ECO:0000256" key="3">
    <source>
        <dbReference type="ARBA" id="ARBA00022448"/>
    </source>
</evidence>
<evidence type="ECO:0000256" key="5">
    <source>
        <dbReference type="ARBA" id="ARBA00022982"/>
    </source>
</evidence>
<name>A0AAD6HH05_9EURO</name>